<name>A0ABU0AU37_9FIRM</name>
<organism evidence="11 12">
    <name type="scientific">Peptoniphilus koenoeneniae</name>
    <dbReference type="NCBI Taxonomy" id="507751"/>
    <lineage>
        <taxon>Bacteria</taxon>
        <taxon>Bacillati</taxon>
        <taxon>Bacillota</taxon>
        <taxon>Tissierellia</taxon>
        <taxon>Tissierellales</taxon>
        <taxon>Peptoniphilaceae</taxon>
        <taxon>Peptoniphilus</taxon>
    </lineage>
</organism>
<gene>
    <name evidence="11" type="ORF">J2S72_000320</name>
</gene>
<evidence type="ECO:0000256" key="3">
    <source>
        <dbReference type="ARBA" id="ARBA00022475"/>
    </source>
</evidence>
<protein>
    <submittedName>
        <fullName evidence="11">Branched-chain amino acid transport system permease protein</fullName>
    </submittedName>
</protein>
<keyword evidence="4" id="KW-0997">Cell inner membrane</keyword>
<dbReference type="CDD" id="cd06582">
    <property type="entry name" value="TM_PBP1_LivH_like"/>
    <property type="match status" value="1"/>
</dbReference>
<feature type="transmembrane region" description="Helical" evidence="10">
    <location>
        <begin position="193"/>
        <end position="212"/>
    </location>
</feature>
<keyword evidence="12" id="KW-1185">Reference proteome</keyword>
<evidence type="ECO:0000256" key="5">
    <source>
        <dbReference type="ARBA" id="ARBA00022692"/>
    </source>
</evidence>
<evidence type="ECO:0000256" key="7">
    <source>
        <dbReference type="ARBA" id="ARBA00022989"/>
    </source>
</evidence>
<proteinExistence type="inferred from homology"/>
<feature type="transmembrane region" description="Helical" evidence="10">
    <location>
        <begin position="64"/>
        <end position="87"/>
    </location>
</feature>
<dbReference type="EMBL" id="JAUSTN010000002">
    <property type="protein sequence ID" value="MDQ0274312.1"/>
    <property type="molecule type" value="Genomic_DNA"/>
</dbReference>
<dbReference type="PANTHER" id="PTHR11795:SF371">
    <property type="entry name" value="HIGH-AFFINITY BRANCHED-CHAIN AMINO ACID TRANSPORT SYSTEM PERMEASE PROTEIN LIVH"/>
    <property type="match status" value="1"/>
</dbReference>
<feature type="transmembrane region" description="Helical" evidence="10">
    <location>
        <begin position="259"/>
        <end position="280"/>
    </location>
</feature>
<sequence>MDFLLQILNGLQIGSVYSLVALGYTMVYGIALLINFAHGEVIMVGAYTVSYTIGLVLQERGLPFYIAVIPSAIVCTIVGVLIERLAYKPLRNSPKISNLITAIGVSLLLQNLVMKFIGANAVSLPPIFNGKIEVGNSQISSSVIITIISTVILTVLLQFFMKKTKYGKAMVATSEDYGAAALVGINVDNTLTMTFAIGSFLAGIASLLYLAAYPQAQPLMGSALGIKAFTAAVVGGIGLIPGAVLGGFLLGIVETLTKAYISSSLADAIVYSMLILVLIFKPTGLLGKNIKEKV</sequence>
<dbReference type="InterPro" id="IPR052157">
    <property type="entry name" value="BCAA_transport_permease"/>
</dbReference>
<evidence type="ECO:0000256" key="1">
    <source>
        <dbReference type="ARBA" id="ARBA00004651"/>
    </source>
</evidence>
<reference evidence="11 12" key="1">
    <citation type="submission" date="2023-07" db="EMBL/GenBank/DDBJ databases">
        <title>Genomic Encyclopedia of Type Strains, Phase IV (KMG-IV): sequencing the most valuable type-strain genomes for metagenomic binning, comparative biology and taxonomic classification.</title>
        <authorList>
            <person name="Goeker M."/>
        </authorList>
    </citation>
    <scope>NUCLEOTIDE SEQUENCE [LARGE SCALE GENOMIC DNA]</scope>
    <source>
        <strain evidence="11 12">DSM 22616</strain>
    </source>
</reference>
<feature type="transmembrane region" description="Helical" evidence="10">
    <location>
        <begin position="139"/>
        <end position="157"/>
    </location>
</feature>
<evidence type="ECO:0000256" key="6">
    <source>
        <dbReference type="ARBA" id="ARBA00022970"/>
    </source>
</evidence>
<evidence type="ECO:0000256" key="4">
    <source>
        <dbReference type="ARBA" id="ARBA00022519"/>
    </source>
</evidence>
<keyword evidence="2" id="KW-0813">Transport</keyword>
<evidence type="ECO:0000256" key="9">
    <source>
        <dbReference type="ARBA" id="ARBA00037998"/>
    </source>
</evidence>
<evidence type="ECO:0000256" key="8">
    <source>
        <dbReference type="ARBA" id="ARBA00023136"/>
    </source>
</evidence>
<feature type="transmembrane region" description="Helical" evidence="10">
    <location>
        <begin position="99"/>
        <end position="119"/>
    </location>
</feature>
<keyword evidence="6" id="KW-0029">Amino-acid transport</keyword>
<dbReference type="Proteomes" id="UP001236559">
    <property type="component" value="Unassembled WGS sequence"/>
</dbReference>
<dbReference type="InterPro" id="IPR001851">
    <property type="entry name" value="ABC_transp_permease"/>
</dbReference>
<keyword evidence="3" id="KW-1003">Cell membrane</keyword>
<dbReference type="Pfam" id="PF02653">
    <property type="entry name" value="BPD_transp_2"/>
    <property type="match status" value="1"/>
</dbReference>
<keyword evidence="8 10" id="KW-0472">Membrane</keyword>
<dbReference type="RefSeq" id="WP_023054927.1">
    <property type="nucleotide sequence ID" value="NZ_JAUSTN010000002.1"/>
</dbReference>
<feature type="transmembrane region" description="Helical" evidence="10">
    <location>
        <begin position="224"/>
        <end position="253"/>
    </location>
</feature>
<keyword evidence="5 10" id="KW-0812">Transmembrane</keyword>
<dbReference type="PANTHER" id="PTHR11795">
    <property type="entry name" value="BRANCHED-CHAIN AMINO ACID TRANSPORT SYSTEM PERMEASE PROTEIN LIVH"/>
    <property type="match status" value="1"/>
</dbReference>
<accession>A0ABU0AU37</accession>
<comment type="similarity">
    <text evidence="9">Belongs to the binding-protein-dependent transport system permease family. LivHM subfamily.</text>
</comment>
<evidence type="ECO:0000256" key="2">
    <source>
        <dbReference type="ARBA" id="ARBA00022448"/>
    </source>
</evidence>
<comment type="subcellular location">
    <subcellularLocation>
        <location evidence="1">Cell membrane</location>
        <topology evidence="1">Multi-pass membrane protein</topology>
    </subcellularLocation>
</comment>
<keyword evidence="7 10" id="KW-1133">Transmembrane helix</keyword>
<feature type="transmembrane region" description="Helical" evidence="10">
    <location>
        <begin position="12"/>
        <end position="34"/>
    </location>
</feature>
<evidence type="ECO:0000313" key="11">
    <source>
        <dbReference type="EMBL" id="MDQ0274312.1"/>
    </source>
</evidence>
<evidence type="ECO:0000313" key="12">
    <source>
        <dbReference type="Proteomes" id="UP001236559"/>
    </source>
</evidence>
<comment type="caution">
    <text evidence="11">The sequence shown here is derived from an EMBL/GenBank/DDBJ whole genome shotgun (WGS) entry which is preliminary data.</text>
</comment>
<evidence type="ECO:0000256" key="10">
    <source>
        <dbReference type="SAM" id="Phobius"/>
    </source>
</evidence>